<proteinExistence type="predicted"/>
<keyword evidence="2" id="KW-1185">Reference proteome</keyword>
<name>A0ACC1SLJ2_9HYPO</name>
<evidence type="ECO:0000313" key="1">
    <source>
        <dbReference type="EMBL" id="KAJ3542288.1"/>
    </source>
</evidence>
<protein>
    <submittedName>
        <fullName evidence="1">Uncharacterized protein</fullName>
    </submittedName>
</protein>
<comment type="caution">
    <text evidence="1">The sequence shown here is derived from an EMBL/GenBank/DDBJ whole genome shotgun (WGS) entry which is preliminary data.</text>
</comment>
<reference evidence="1" key="1">
    <citation type="submission" date="2022-08" db="EMBL/GenBank/DDBJ databases">
        <title>Genome Sequence of Fusarium decemcellulare.</title>
        <authorList>
            <person name="Buettner E."/>
        </authorList>
    </citation>
    <scope>NUCLEOTIDE SEQUENCE</scope>
    <source>
        <strain evidence="1">Babe19</strain>
    </source>
</reference>
<dbReference type="Proteomes" id="UP001148629">
    <property type="component" value="Unassembled WGS sequence"/>
</dbReference>
<evidence type="ECO:0000313" key="2">
    <source>
        <dbReference type="Proteomes" id="UP001148629"/>
    </source>
</evidence>
<dbReference type="EMBL" id="JANRMS010000303">
    <property type="protein sequence ID" value="KAJ3542288.1"/>
    <property type="molecule type" value="Genomic_DNA"/>
</dbReference>
<accession>A0ACC1SLJ2</accession>
<sequence length="667" mass="72691">MIESSSSFIRSSIPVYHNAVKSIIFKCAELLMGIFVYKIFSLIAARSNQFSSYLMFTEDYVQRTLYISSRGISRAALVVIAFSILNVVLSLYGTLLWALDSPGYIFKPSSATIADYQDQRNENPPYIVQLYLNSDGLQNAEQKLPQTIGVDLFNPGLNYTLTGQVSNGQVLNGHSAPEIVEPTQEIGVGARIWLDNDGFSVSPDSYAMYPNDATLDGEEFPANECIRFGGGSAVWNCTFSNVFSQGLVAVVAGMPEVHWSDVSDSQQDSRYIRPNRVDNIWFSFGAGGGSAVMTQVFTVTKGTRRHTFSESTLKVTMLTSPGSPFAEKDVTDLVQRTWSASETERNNPLVGRIVDNMMNAQSQNMSYQFGANTADNGNKTVLQSNWGFYAVEAGGKSMYSLVTITTTNITLVRSETIAKAPEPLEKCDRASFQNEAFGGKVVQTDCAASNSNVNHTQFFGQVDTAAVMIAHGLGDGRSNTSSQSLDNDVLTWIWNTSDTIESLLLARGYAVSVDPSLVEISVDKLIVAMSRLQLALSCLALVLATISWLALMVFADAHWANSLLANLVHAASELSTKAKPGYMSRPPEVALLSRGHKKVLTIDGKVVVVHNSTFVPMQPAASLAPQPYIAKTYVDTAAYPVAHNEAAVGKEGLLSEYPRDPWYAQRS</sequence>
<gene>
    <name evidence="1" type="ORF">NM208_g4179</name>
</gene>
<organism evidence="1 2">
    <name type="scientific">Fusarium decemcellulare</name>
    <dbReference type="NCBI Taxonomy" id="57161"/>
    <lineage>
        <taxon>Eukaryota</taxon>
        <taxon>Fungi</taxon>
        <taxon>Dikarya</taxon>
        <taxon>Ascomycota</taxon>
        <taxon>Pezizomycotina</taxon>
        <taxon>Sordariomycetes</taxon>
        <taxon>Hypocreomycetidae</taxon>
        <taxon>Hypocreales</taxon>
        <taxon>Nectriaceae</taxon>
        <taxon>Fusarium</taxon>
        <taxon>Fusarium decemcellulare species complex</taxon>
    </lineage>
</organism>